<dbReference type="KEGG" id="pais:PFX98_24065"/>
<evidence type="ECO:0000313" key="3">
    <source>
        <dbReference type="Proteomes" id="UP001177769"/>
    </source>
</evidence>
<evidence type="ECO:0008006" key="4">
    <source>
        <dbReference type="Google" id="ProtNLM"/>
    </source>
</evidence>
<evidence type="ECO:0000313" key="2">
    <source>
        <dbReference type="EMBL" id="WIT11912.1"/>
    </source>
</evidence>
<feature type="signal peptide" evidence="1">
    <location>
        <begin position="1"/>
        <end position="22"/>
    </location>
</feature>
<keyword evidence="1" id="KW-0732">Signal</keyword>
<sequence>MPRSWALAAILVLAAGAAGAHALKVCIPSNPFPPISFPDHEGQGQWLVRKAVERQGGTVSYEAVPWPRCVKGVQTGDYDAAIPPTVTLAASIALPMRDEKTVDDAKALGNTNMVVLRRLGSKPGWDGRAFSGLSTPVIFNRGIVSIRDKLAALGVAGDEGAQPNESMLQKLLRGRGELLIMNGNAALVELAEAEYAGKLEILPEPFIVMTGHLGFNKSYYLANRAFVEAVWSGIARLRNSAEWQSVAPGLAK</sequence>
<dbReference type="RefSeq" id="WP_285233001.1">
    <property type="nucleotide sequence ID" value="NZ_CP116346.1"/>
</dbReference>
<name>A0AA95NFG1_9BURK</name>
<organism evidence="2 3">
    <name type="scientific">Paucibacter sediminis</name>
    <dbReference type="NCBI Taxonomy" id="3019553"/>
    <lineage>
        <taxon>Bacteria</taxon>
        <taxon>Pseudomonadati</taxon>
        <taxon>Pseudomonadota</taxon>
        <taxon>Betaproteobacteria</taxon>
        <taxon>Burkholderiales</taxon>
        <taxon>Sphaerotilaceae</taxon>
        <taxon>Roseateles</taxon>
    </lineage>
</organism>
<dbReference type="Proteomes" id="UP001177769">
    <property type="component" value="Chromosome"/>
</dbReference>
<dbReference type="SUPFAM" id="SSF53850">
    <property type="entry name" value="Periplasmic binding protein-like II"/>
    <property type="match status" value="1"/>
</dbReference>
<feature type="chain" id="PRO_5041665996" description="Solute-binding protein family 3/N-terminal domain-containing protein" evidence="1">
    <location>
        <begin position="23"/>
        <end position="252"/>
    </location>
</feature>
<keyword evidence="3" id="KW-1185">Reference proteome</keyword>
<dbReference type="EMBL" id="CP116346">
    <property type="protein sequence ID" value="WIT11912.1"/>
    <property type="molecule type" value="Genomic_DNA"/>
</dbReference>
<protein>
    <recommendedName>
        <fullName evidence="4">Solute-binding protein family 3/N-terminal domain-containing protein</fullName>
    </recommendedName>
</protein>
<reference evidence="2" key="1">
    <citation type="submission" date="2023-01" db="EMBL/GenBank/DDBJ databases">
        <title>Whole genome sequence of Paucibacter sp. S2-9 isolated from pond sediment.</title>
        <authorList>
            <person name="Jung J.Y."/>
        </authorList>
    </citation>
    <scope>NUCLEOTIDE SEQUENCE</scope>
    <source>
        <strain evidence="2">S2-9</strain>
    </source>
</reference>
<evidence type="ECO:0000256" key="1">
    <source>
        <dbReference type="SAM" id="SignalP"/>
    </source>
</evidence>
<gene>
    <name evidence="2" type="ORF">PFX98_24065</name>
</gene>
<accession>A0AA95NFG1</accession>
<proteinExistence type="predicted"/>
<dbReference type="Gene3D" id="3.40.190.10">
    <property type="entry name" value="Periplasmic binding protein-like II"/>
    <property type="match status" value="2"/>
</dbReference>
<dbReference type="AlphaFoldDB" id="A0AA95NFG1"/>